<dbReference type="GO" id="GO:0005975">
    <property type="term" value="P:carbohydrate metabolic process"/>
    <property type="evidence" value="ECO:0007669"/>
    <property type="project" value="InterPro"/>
</dbReference>
<evidence type="ECO:0000256" key="7">
    <source>
        <dbReference type="ARBA" id="ARBA00023316"/>
    </source>
</evidence>
<dbReference type="GO" id="GO:0071555">
    <property type="term" value="P:cell wall organization"/>
    <property type="evidence" value="ECO:0007669"/>
    <property type="project" value="UniProtKB-KW"/>
</dbReference>
<dbReference type="InterPro" id="IPR006626">
    <property type="entry name" value="PbH1"/>
</dbReference>
<dbReference type="EMBL" id="JACMSC010000017">
    <property type="protein sequence ID" value="KAG6478605.1"/>
    <property type="molecule type" value="Genomic_DNA"/>
</dbReference>
<evidence type="ECO:0000256" key="3">
    <source>
        <dbReference type="ARBA" id="ARBA00022512"/>
    </source>
</evidence>
<evidence type="ECO:0000256" key="5">
    <source>
        <dbReference type="ARBA" id="ARBA00022801"/>
    </source>
</evidence>
<dbReference type="AlphaFoldDB" id="A0A8J5F4X7"/>
<evidence type="ECO:0000256" key="9">
    <source>
        <dbReference type="ARBA" id="ARBA00043142"/>
    </source>
</evidence>
<comment type="subcellular location">
    <subcellularLocation>
        <location evidence="1">Secreted</location>
        <location evidence="1">Cell wall</location>
    </subcellularLocation>
</comment>
<dbReference type="Proteomes" id="UP000734854">
    <property type="component" value="Unassembled WGS sequence"/>
</dbReference>
<evidence type="ECO:0000313" key="18">
    <source>
        <dbReference type="EMBL" id="KAG6478607.1"/>
    </source>
</evidence>
<evidence type="ECO:0000313" key="17">
    <source>
        <dbReference type="EMBL" id="KAG6478605.1"/>
    </source>
</evidence>
<dbReference type="EMBL" id="JACMSC010000017">
    <property type="protein sequence ID" value="KAG6478607.1"/>
    <property type="molecule type" value="Genomic_DNA"/>
</dbReference>
<evidence type="ECO:0000256" key="14">
    <source>
        <dbReference type="PROSITE-ProRule" id="PRU10052"/>
    </source>
</evidence>
<dbReference type="InterPro" id="IPR000743">
    <property type="entry name" value="Glyco_hydro_28"/>
</dbReference>
<keyword evidence="7" id="KW-0961">Cell wall biogenesis/degradation</keyword>
<name>A0A8J5F4X7_ZINOF</name>
<dbReference type="PANTHER" id="PTHR31375">
    <property type="match status" value="1"/>
</dbReference>
<feature type="chain" id="PRO_5036271819" description="Exopolygalacturonase" evidence="16">
    <location>
        <begin position="27"/>
        <end position="390"/>
    </location>
</feature>
<accession>A0A8J5F4X7</accession>
<comment type="catalytic activity">
    <reaction evidence="10">
        <text>[(1-&gt;4)-alpha-D-galacturonosyl](n) + H2O = alpha-D-galacturonate + [(1-&gt;4)-alpha-D-galacturonosyl](n-1)</text>
        <dbReference type="Rhea" id="RHEA:14117"/>
        <dbReference type="Rhea" id="RHEA-COMP:14570"/>
        <dbReference type="Rhea" id="RHEA-COMP:14572"/>
        <dbReference type="ChEBI" id="CHEBI:15377"/>
        <dbReference type="ChEBI" id="CHEBI:58658"/>
        <dbReference type="ChEBI" id="CHEBI:140523"/>
        <dbReference type="EC" id="3.2.1.67"/>
    </reaction>
</comment>
<evidence type="ECO:0000313" key="19">
    <source>
        <dbReference type="EMBL" id="KAG6478609.1"/>
    </source>
</evidence>
<gene>
    <name evidence="17" type="ORF">ZIOFF_062048</name>
    <name evidence="18" type="ORF">ZIOFF_062050</name>
    <name evidence="19" type="ORF">ZIOFF_062052</name>
</gene>
<protein>
    <recommendedName>
        <fullName evidence="12">Exopolygalacturonase</fullName>
        <ecNumber evidence="8">3.2.1.67</ecNumber>
    </recommendedName>
    <alternativeName>
        <fullName evidence="9">Galacturan 1,4-alpha-galacturonidase</fullName>
    </alternativeName>
    <alternativeName>
        <fullName evidence="13">Pectinase</fullName>
    </alternativeName>
</protein>
<dbReference type="EC" id="3.2.1.67" evidence="8"/>
<evidence type="ECO:0000256" key="13">
    <source>
        <dbReference type="ARBA" id="ARBA00083621"/>
    </source>
</evidence>
<keyword evidence="3" id="KW-0134">Cell wall</keyword>
<evidence type="ECO:0000256" key="2">
    <source>
        <dbReference type="ARBA" id="ARBA00008834"/>
    </source>
</evidence>
<dbReference type="OrthoDB" id="187139at2759"/>
<comment type="caution">
    <text evidence="18">The sequence shown here is derived from an EMBL/GenBank/DDBJ whole genome shotgun (WGS) entry which is preliminary data.</text>
</comment>
<dbReference type="FunFam" id="2.160.20.10:FF:000004">
    <property type="entry name" value="Pectin lyase-like superfamily protein"/>
    <property type="match status" value="1"/>
</dbReference>
<dbReference type="EMBL" id="JACMSC010000017">
    <property type="protein sequence ID" value="KAG6478609.1"/>
    <property type="molecule type" value="Genomic_DNA"/>
</dbReference>
<evidence type="ECO:0000256" key="10">
    <source>
        <dbReference type="ARBA" id="ARBA00048766"/>
    </source>
</evidence>
<evidence type="ECO:0000256" key="15">
    <source>
        <dbReference type="RuleBase" id="RU361169"/>
    </source>
</evidence>
<keyword evidence="16" id="KW-0732">Signal</keyword>
<keyword evidence="6 15" id="KW-0326">Glycosidase</keyword>
<organism evidence="18 20">
    <name type="scientific">Zingiber officinale</name>
    <name type="common">Ginger</name>
    <name type="synonym">Amomum zingiber</name>
    <dbReference type="NCBI Taxonomy" id="94328"/>
    <lineage>
        <taxon>Eukaryota</taxon>
        <taxon>Viridiplantae</taxon>
        <taxon>Streptophyta</taxon>
        <taxon>Embryophyta</taxon>
        <taxon>Tracheophyta</taxon>
        <taxon>Spermatophyta</taxon>
        <taxon>Magnoliopsida</taxon>
        <taxon>Liliopsida</taxon>
        <taxon>Zingiberales</taxon>
        <taxon>Zingiberaceae</taxon>
        <taxon>Zingiber</taxon>
    </lineage>
</organism>
<comment type="function">
    <text evidence="11">May function in depolymerizing pectin during pollen development, germination, and tube growth. Acts as an exo-polygalacturonase.</text>
</comment>
<reference evidence="18 20" key="1">
    <citation type="submission" date="2020-08" db="EMBL/GenBank/DDBJ databases">
        <title>Plant Genome Project.</title>
        <authorList>
            <person name="Zhang R.-G."/>
        </authorList>
    </citation>
    <scope>NUCLEOTIDE SEQUENCE [LARGE SCALE GENOMIC DNA]</scope>
    <source>
        <tissue evidence="18">Rhizome</tissue>
    </source>
</reference>
<feature type="signal peptide" evidence="16">
    <location>
        <begin position="1"/>
        <end position="26"/>
    </location>
</feature>
<keyword evidence="5 15" id="KW-0378">Hydrolase</keyword>
<sequence>MYSSSMMARAVCLLLIALRLSLLAAASYNVVDYGAVADGRTDSAKAFLAAWSAACAANKPASMYVPAGRFMVGQATFQGPCNNSAIRVFIAGTLVAPSGYTAAANWLRFKYVNGLSVLGGIIDGRGQAFWACKKAGRSCPQGATSLAIALSTNVVIRGLASHNSEVFHLSIFASSGVKIQGANIIAPGDSPNTDGIHIQKSTDVSVVSTVIKTGDDCISMGEGTSNVWIEKIHCGPGHGISIGSLGATPSETRVQNITVTAVTFSGTQNGLRIKTWGKPNGGSVEGVTFSHAVMQNVGYPIVVDQNYCPGNVDCPGQSSGIRISQVSYMDIQGSSATPVAVKFDCSPTNPCRGLDLRDIKLTYLGNKQAEAYCKNAQGSAAGTMNPPSCI</sequence>
<feature type="active site" evidence="14">
    <location>
        <position position="238"/>
    </location>
</feature>
<comment type="similarity">
    <text evidence="2 15">Belongs to the glycosyl hydrolase 28 family.</text>
</comment>
<keyword evidence="20" id="KW-1185">Reference proteome</keyword>
<evidence type="ECO:0000256" key="4">
    <source>
        <dbReference type="ARBA" id="ARBA00022525"/>
    </source>
</evidence>
<evidence type="ECO:0000256" key="8">
    <source>
        <dbReference type="ARBA" id="ARBA00038933"/>
    </source>
</evidence>
<dbReference type="GO" id="GO:0004650">
    <property type="term" value="F:polygalacturonase activity"/>
    <property type="evidence" value="ECO:0007669"/>
    <property type="project" value="InterPro"/>
</dbReference>
<keyword evidence="4" id="KW-0964">Secreted</keyword>
<evidence type="ECO:0000256" key="16">
    <source>
        <dbReference type="SAM" id="SignalP"/>
    </source>
</evidence>
<evidence type="ECO:0000313" key="20">
    <source>
        <dbReference type="Proteomes" id="UP000734854"/>
    </source>
</evidence>
<proteinExistence type="inferred from homology"/>
<dbReference type="Pfam" id="PF00295">
    <property type="entry name" value="Glyco_hydro_28"/>
    <property type="match status" value="1"/>
</dbReference>
<dbReference type="SMART" id="SM00710">
    <property type="entry name" value="PbH1"/>
    <property type="match status" value="5"/>
</dbReference>
<evidence type="ECO:0000256" key="11">
    <source>
        <dbReference type="ARBA" id="ARBA00057651"/>
    </source>
</evidence>
<dbReference type="PROSITE" id="PS00502">
    <property type="entry name" value="POLYGALACTURONASE"/>
    <property type="match status" value="1"/>
</dbReference>
<evidence type="ECO:0000256" key="12">
    <source>
        <dbReference type="ARBA" id="ARBA00068298"/>
    </source>
</evidence>
<dbReference type="GO" id="GO:0047911">
    <property type="term" value="F:galacturan 1,4-alpha-galacturonidase activity"/>
    <property type="evidence" value="ECO:0007669"/>
    <property type="project" value="UniProtKB-EC"/>
</dbReference>
<evidence type="ECO:0000256" key="6">
    <source>
        <dbReference type="ARBA" id="ARBA00023295"/>
    </source>
</evidence>
<evidence type="ECO:0000256" key="1">
    <source>
        <dbReference type="ARBA" id="ARBA00004191"/>
    </source>
</evidence>